<sequence>MPHLSVTQGLDTETLLDIIEHQRIGAEFQPIKHTRTLDTIGHEALARFYRRNGQPIPPQSVFATLHHSPVTLVQAELMSKRWQTESAPAEGLLFLNLDPDAFTVSSSAPDQHPMLQLLGEPDRIVVEIIENASIQDADRSMWLAECLAARGIQTALDDIGGIGTMLSLPILCSVDIFKFDRHWLQAIHQPAQRRMLAMLLRYAKEENKKTVLEGIETENDLAIARQLKVDYVQGYLFRPEFINTRA</sequence>
<evidence type="ECO:0000313" key="3">
    <source>
        <dbReference type="Proteomes" id="UP001219956"/>
    </source>
</evidence>
<dbReference type="InterPro" id="IPR001633">
    <property type="entry name" value="EAL_dom"/>
</dbReference>
<dbReference type="PANTHER" id="PTHR33121">
    <property type="entry name" value="CYCLIC DI-GMP PHOSPHODIESTERASE PDEF"/>
    <property type="match status" value="1"/>
</dbReference>
<evidence type="ECO:0000259" key="1">
    <source>
        <dbReference type="PROSITE" id="PS50883"/>
    </source>
</evidence>
<dbReference type="SUPFAM" id="SSF141868">
    <property type="entry name" value="EAL domain-like"/>
    <property type="match status" value="1"/>
</dbReference>
<dbReference type="InterPro" id="IPR050706">
    <property type="entry name" value="Cyclic-di-GMP_PDE-like"/>
</dbReference>
<dbReference type="CDD" id="cd01948">
    <property type="entry name" value="EAL"/>
    <property type="match status" value="1"/>
</dbReference>
<dbReference type="Pfam" id="PF00563">
    <property type="entry name" value="EAL"/>
    <property type="match status" value="1"/>
</dbReference>
<dbReference type="Gene3D" id="3.20.20.450">
    <property type="entry name" value="EAL domain"/>
    <property type="match status" value="1"/>
</dbReference>
<dbReference type="EMBL" id="JAQQLF010000011">
    <property type="protein sequence ID" value="MDC7717630.1"/>
    <property type="molecule type" value="Genomic_DNA"/>
</dbReference>
<proteinExistence type="predicted"/>
<organism evidence="2 3">
    <name type="scientific">Vogesella aquatica</name>
    <dbReference type="NCBI Taxonomy" id="2984206"/>
    <lineage>
        <taxon>Bacteria</taxon>
        <taxon>Pseudomonadati</taxon>
        <taxon>Pseudomonadota</taxon>
        <taxon>Betaproteobacteria</taxon>
        <taxon>Neisseriales</taxon>
        <taxon>Chromobacteriaceae</taxon>
        <taxon>Vogesella</taxon>
    </lineage>
</organism>
<dbReference type="SMART" id="SM00052">
    <property type="entry name" value="EAL"/>
    <property type="match status" value="1"/>
</dbReference>
<protein>
    <submittedName>
        <fullName evidence="2">EAL domain-containing protein</fullName>
    </submittedName>
</protein>
<dbReference type="RefSeq" id="WP_272751945.1">
    <property type="nucleotide sequence ID" value="NZ_JAQQLF010000011.1"/>
</dbReference>
<dbReference type="InterPro" id="IPR035919">
    <property type="entry name" value="EAL_sf"/>
</dbReference>
<name>A0ABT5IYH4_9NEIS</name>
<reference evidence="2 3" key="1">
    <citation type="submission" date="2023-01" db="EMBL/GenBank/DDBJ databases">
        <title>Novel species of the genus Vogesella isolated from rivers.</title>
        <authorList>
            <person name="Lu H."/>
        </authorList>
    </citation>
    <scope>NUCLEOTIDE SEQUENCE [LARGE SCALE GENOMIC DNA]</scope>
    <source>
        <strain evidence="2 3">DC21W</strain>
    </source>
</reference>
<gene>
    <name evidence="2" type="ORF">PQU95_10445</name>
</gene>
<keyword evidence="3" id="KW-1185">Reference proteome</keyword>
<feature type="domain" description="EAL" evidence="1">
    <location>
        <begin position="8"/>
        <end position="246"/>
    </location>
</feature>
<dbReference type="PROSITE" id="PS50883">
    <property type="entry name" value="EAL"/>
    <property type="match status" value="1"/>
</dbReference>
<accession>A0ABT5IYH4</accession>
<dbReference type="Proteomes" id="UP001219956">
    <property type="component" value="Unassembled WGS sequence"/>
</dbReference>
<dbReference type="PANTHER" id="PTHR33121:SF76">
    <property type="entry name" value="SIGNALING PROTEIN"/>
    <property type="match status" value="1"/>
</dbReference>
<comment type="caution">
    <text evidence="2">The sequence shown here is derived from an EMBL/GenBank/DDBJ whole genome shotgun (WGS) entry which is preliminary data.</text>
</comment>
<evidence type="ECO:0000313" key="2">
    <source>
        <dbReference type="EMBL" id="MDC7717630.1"/>
    </source>
</evidence>